<accession>A0A8S4AA87</accession>
<organism evidence="2 3">
    <name type="scientific">Candidula unifasciata</name>
    <dbReference type="NCBI Taxonomy" id="100452"/>
    <lineage>
        <taxon>Eukaryota</taxon>
        <taxon>Metazoa</taxon>
        <taxon>Spiralia</taxon>
        <taxon>Lophotrochozoa</taxon>
        <taxon>Mollusca</taxon>
        <taxon>Gastropoda</taxon>
        <taxon>Heterobranchia</taxon>
        <taxon>Euthyneura</taxon>
        <taxon>Panpulmonata</taxon>
        <taxon>Eupulmonata</taxon>
        <taxon>Stylommatophora</taxon>
        <taxon>Helicina</taxon>
        <taxon>Helicoidea</taxon>
        <taxon>Geomitridae</taxon>
        <taxon>Candidula</taxon>
    </lineage>
</organism>
<evidence type="ECO:0000313" key="2">
    <source>
        <dbReference type="EMBL" id="CAG5135886.1"/>
    </source>
</evidence>
<gene>
    <name evidence="2" type="ORF">CUNI_LOCUS21444</name>
</gene>
<keyword evidence="3" id="KW-1185">Reference proteome</keyword>
<name>A0A8S4AA87_9EUPU</name>
<feature type="non-terminal residue" evidence="2">
    <location>
        <position position="80"/>
    </location>
</feature>
<comment type="caution">
    <text evidence="2">The sequence shown here is derived from an EMBL/GenBank/DDBJ whole genome shotgun (WGS) entry which is preliminary data.</text>
</comment>
<evidence type="ECO:0000313" key="3">
    <source>
        <dbReference type="Proteomes" id="UP000678393"/>
    </source>
</evidence>
<feature type="region of interest" description="Disordered" evidence="1">
    <location>
        <begin position="1"/>
        <end position="80"/>
    </location>
</feature>
<dbReference type="AlphaFoldDB" id="A0A8S4AA87"/>
<reference evidence="2" key="1">
    <citation type="submission" date="2021-04" db="EMBL/GenBank/DDBJ databases">
        <authorList>
            <consortium name="Molecular Ecology Group"/>
        </authorList>
    </citation>
    <scope>NUCLEOTIDE SEQUENCE</scope>
</reference>
<feature type="compositionally biased region" description="Polar residues" evidence="1">
    <location>
        <begin position="16"/>
        <end position="31"/>
    </location>
</feature>
<sequence length="80" mass="8723">MADWSTVDLDDIATNGYHNSRKGSTQSNGFTDNKENRRHSSGNTQRSADVVSRQDLVLARGGELSGESRTELSPTVAKNQ</sequence>
<dbReference type="Proteomes" id="UP000678393">
    <property type="component" value="Unassembled WGS sequence"/>
</dbReference>
<proteinExistence type="predicted"/>
<evidence type="ECO:0000256" key="1">
    <source>
        <dbReference type="SAM" id="MobiDB-lite"/>
    </source>
</evidence>
<dbReference type="EMBL" id="CAJHNH020008466">
    <property type="protein sequence ID" value="CAG5135886.1"/>
    <property type="molecule type" value="Genomic_DNA"/>
</dbReference>
<feature type="compositionally biased region" description="Polar residues" evidence="1">
    <location>
        <begin position="71"/>
        <end position="80"/>
    </location>
</feature>
<protein>
    <submittedName>
        <fullName evidence="2">Uncharacterized protein</fullName>
    </submittedName>
</protein>